<keyword evidence="2" id="KW-1185">Reference proteome</keyword>
<reference evidence="1" key="1">
    <citation type="journal article" date="2023" name="bioRxiv">
        <title>Scaffold-level genome assemblies of two parasitoid biocontrol wasps reveal the parthenogenesis mechanism and an associated novel virus.</title>
        <authorList>
            <person name="Inwood S."/>
            <person name="Skelly J."/>
            <person name="Guhlin J."/>
            <person name="Harrop T."/>
            <person name="Goldson S."/>
            <person name="Dearden P."/>
        </authorList>
    </citation>
    <scope>NUCLEOTIDE SEQUENCE</scope>
    <source>
        <strain evidence="1">Irish</strain>
        <tissue evidence="1">Whole body</tissue>
    </source>
</reference>
<gene>
    <name evidence="1" type="ORF">PV328_011786</name>
</gene>
<comment type="caution">
    <text evidence="1">The sequence shown here is derived from an EMBL/GenBank/DDBJ whole genome shotgun (WGS) entry which is preliminary data.</text>
</comment>
<sequence>MKEVSSGMKVCSFHFCKNDYVLPNVKAIRKRLKTTAVPSLNLPHNENTTIKERNIRVLNRNLQNNKVEENLKPDESILQHEDALLDNEHEDLEIFFDGVSTMAANDDLEVTTDDGQHALACNCKRLKKNAEVQYQTIFFKQNLSHFLTNHEKLKTMPAHLIPVIENIFSTICATVNLGSPIIKDDKFMNP</sequence>
<accession>A0AA39KQB0</accession>
<evidence type="ECO:0000313" key="2">
    <source>
        <dbReference type="Proteomes" id="UP001168990"/>
    </source>
</evidence>
<proteinExistence type="predicted"/>
<dbReference type="EMBL" id="JAQQBS010000042">
    <property type="protein sequence ID" value="KAK0169631.1"/>
    <property type="molecule type" value="Genomic_DNA"/>
</dbReference>
<organism evidence="1 2">
    <name type="scientific">Microctonus aethiopoides</name>
    <dbReference type="NCBI Taxonomy" id="144406"/>
    <lineage>
        <taxon>Eukaryota</taxon>
        <taxon>Metazoa</taxon>
        <taxon>Ecdysozoa</taxon>
        <taxon>Arthropoda</taxon>
        <taxon>Hexapoda</taxon>
        <taxon>Insecta</taxon>
        <taxon>Pterygota</taxon>
        <taxon>Neoptera</taxon>
        <taxon>Endopterygota</taxon>
        <taxon>Hymenoptera</taxon>
        <taxon>Apocrita</taxon>
        <taxon>Ichneumonoidea</taxon>
        <taxon>Braconidae</taxon>
        <taxon>Euphorinae</taxon>
        <taxon>Microctonus</taxon>
    </lineage>
</organism>
<protein>
    <recommendedName>
        <fullName evidence="3">THAP-type domain-containing protein</fullName>
    </recommendedName>
</protein>
<name>A0AA39KQB0_9HYME</name>
<evidence type="ECO:0008006" key="3">
    <source>
        <dbReference type="Google" id="ProtNLM"/>
    </source>
</evidence>
<dbReference type="AlphaFoldDB" id="A0AA39KQB0"/>
<reference evidence="1" key="2">
    <citation type="submission" date="2023-03" db="EMBL/GenBank/DDBJ databases">
        <authorList>
            <person name="Inwood S.N."/>
            <person name="Skelly J.G."/>
            <person name="Guhlin J."/>
            <person name="Harrop T.W.R."/>
            <person name="Goldson S.G."/>
            <person name="Dearden P.K."/>
        </authorList>
    </citation>
    <scope>NUCLEOTIDE SEQUENCE</scope>
    <source>
        <strain evidence="1">Irish</strain>
        <tissue evidence="1">Whole body</tissue>
    </source>
</reference>
<dbReference type="Proteomes" id="UP001168990">
    <property type="component" value="Unassembled WGS sequence"/>
</dbReference>
<evidence type="ECO:0000313" key="1">
    <source>
        <dbReference type="EMBL" id="KAK0169631.1"/>
    </source>
</evidence>